<evidence type="ECO:0000313" key="2">
    <source>
        <dbReference type="Proteomes" id="UP000658225"/>
    </source>
</evidence>
<dbReference type="RefSeq" id="WP_192596823.1">
    <property type="nucleotide sequence ID" value="NZ_JADBEL010000001.1"/>
</dbReference>
<dbReference type="AlphaFoldDB" id="A0A927R2T0"/>
<proteinExistence type="predicted"/>
<dbReference type="EMBL" id="JADBEL010000001">
    <property type="protein sequence ID" value="MBE1552978.1"/>
    <property type="molecule type" value="Genomic_DNA"/>
</dbReference>
<name>A0A927R2T0_9BACL</name>
<dbReference type="Proteomes" id="UP000658225">
    <property type="component" value="Unassembled WGS sequence"/>
</dbReference>
<accession>A0A927R2T0</accession>
<organism evidence="1 2">
    <name type="scientific">Sporosarcina limicola</name>
    <dbReference type="NCBI Taxonomy" id="34101"/>
    <lineage>
        <taxon>Bacteria</taxon>
        <taxon>Bacillati</taxon>
        <taxon>Bacillota</taxon>
        <taxon>Bacilli</taxon>
        <taxon>Bacillales</taxon>
        <taxon>Caryophanaceae</taxon>
        <taxon>Sporosarcina</taxon>
    </lineage>
</organism>
<keyword evidence="2" id="KW-1185">Reference proteome</keyword>
<evidence type="ECO:0000313" key="1">
    <source>
        <dbReference type="EMBL" id="MBE1552978.1"/>
    </source>
</evidence>
<reference evidence="1" key="1">
    <citation type="submission" date="2020-10" db="EMBL/GenBank/DDBJ databases">
        <title>Genomic Encyclopedia of Type Strains, Phase IV (KMG-IV): sequencing the most valuable type-strain genomes for metagenomic binning, comparative biology and taxonomic classification.</title>
        <authorList>
            <person name="Goeker M."/>
        </authorList>
    </citation>
    <scope>NUCLEOTIDE SEQUENCE</scope>
    <source>
        <strain evidence="1">DSM 13886</strain>
    </source>
</reference>
<comment type="caution">
    <text evidence="1">The sequence shown here is derived from an EMBL/GenBank/DDBJ whole genome shotgun (WGS) entry which is preliminary data.</text>
</comment>
<sequence>MWDFLLDEGLLLRQATDFTGEATDLSIKRPISPAKRPFLPTNDRFHWRSDYSYLQATVFTGQTTD</sequence>
<gene>
    <name evidence="1" type="ORF">H4683_000047</name>
</gene>
<protein>
    <submittedName>
        <fullName evidence="1">Uncharacterized protein</fullName>
    </submittedName>
</protein>